<sequence>MAAFRLTLCFLISALCFCSLINAAAVHKLLFEGKLQDGTSSADETRSEAAGIISVENGHAFPESIRERRSNFEGTCHHWAPCGWAVYEPFTRRVEYFLKNTCSCQTSHKCIRTDDDLSISAYVYRCRSNVSATDIESP</sequence>
<name>A0A6J0BMH2_NEOLC</name>
<keyword evidence="2" id="KW-1185">Reference proteome</keyword>
<protein>
    <submittedName>
        <fullName evidence="3">Uncharacterized protein LOC107220792</fullName>
    </submittedName>
</protein>
<evidence type="ECO:0000313" key="3">
    <source>
        <dbReference type="RefSeq" id="XP_015515013.1"/>
    </source>
</evidence>
<feature type="signal peptide" evidence="1">
    <location>
        <begin position="1"/>
        <end position="23"/>
    </location>
</feature>
<feature type="chain" id="PRO_5026663177" evidence="1">
    <location>
        <begin position="24"/>
        <end position="138"/>
    </location>
</feature>
<dbReference type="KEGG" id="nlo:107220792"/>
<evidence type="ECO:0000256" key="1">
    <source>
        <dbReference type="SAM" id="SignalP"/>
    </source>
</evidence>
<proteinExistence type="predicted"/>
<gene>
    <name evidence="3" type="primary">LOC107220792</name>
</gene>
<keyword evidence="1" id="KW-0732">Signal</keyword>
<dbReference type="RefSeq" id="XP_015515013.1">
    <property type="nucleotide sequence ID" value="XM_015659527.2"/>
</dbReference>
<dbReference type="InParanoid" id="A0A6J0BMH2"/>
<evidence type="ECO:0000313" key="2">
    <source>
        <dbReference type="Proteomes" id="UP000829291"/>
    </source>
</evidence>
<dbReference type="AlphaFoldDB" id="A0A6J0BMH2"/>
<dbReference type="GeneID" id="107220792"/>
<reference evidence="3" key="1">
    <citation type="submission" date="2025-08" db="UniProtKB">
        <authorList>
            <consortium name="RefSeq"/>
        </authorList>
    </citation>
    <scope>IDENTIFICATION</scope>
    <source>
        <tissue evidence="3">Thorax and Abdomen</tissue>
    </source>
</reference>
<organism evidence="3">
    <name type="scientific">Neodiprion lecontei</name>
    <name type="common">Redheaded pine sawfly</name>
    <dbReference type="NCBI Taxonomy" id="441921"/>
    <lineage>
        <taxon>Eukaryota</taxon>
        <taxon>Metazoa</taxon>
        <taxon>Ecdysozoa</taxon>
        <taxon>Arthropoda</taxon>
        <taxon>Hexapoda</taxon>
        <taxon>Insecta</taxon>
        <taxon>Pterygota</taxon>
        <taxon>Neoptera</taxon>
        <taxon>Endopterygota</taxon>
        <taxon>Hymenoptera</taxon>
        <taxon>Tenthredinoidea</taxon>
        <taxon>Diprionidae</taxon>
        <taxon>Diprioninae</taxon>
        <taxon>Neodiprion</taxon>
    </lineage>
</organism>
<dbReference type="Proteomes" id="UP000829291">
    <property type="component" value="Chromosome 2"/>
</dbReference>
<dbReference type="OrthoDB" id="6340809at2759"/>
<accession>A0A6J0BMH2</accession>